<dbReference type="Proteomes" id="UP000053097">
    <property type="component" value="Unassembled WGS sequence"/>
</dbReference>
<protein>
    <submittedName>
        <fullName evidence="1">Uncharacterized protein</fullName>
    </submittedName>
</protein>
<keyword evidence="2" id="KW-1185">Reference proteome</keyword>
<reference evidence="1 2" key="1">
    <citation type="journal article" date="2014" name="Curr. Biol.">
        <title>The genome of the clonal raider ant Cerapachys biroi.</title>
        <authorList>
            <person name="Oxley P.R."/>
            <person name="Ji L."/>
            <person name="Fetter-Pruneda I."/>
            <person name="McKenzie S.K."/>
            <person name="Li C."/>
            <person name="Hu H."/>
            <person name="Zhang G."/>
            <person name="Kronauer D.J."/>
        </authorList>
    </citation>
    <scope>NUCLEOTIDE SEQUENCE [LARGE SCALE GENOMIC DNA]</scope>
</reference>
<sequence>MEYRDKYVHYARLISVTTTSSWDSNVEMARSNSIDGPVCEKSCRLFYAHLRDYRLQRLQRRLNAHNGMKTVAALAKKCPLAW</sequence>
<dbReference type="AlphaFoldDB" id="A0A026WIM6"/>
<gene>
    <name evidence="1" type="ORF">X777_04417</name>
</gene>
<name>A0A026WIM6_OOCBI</name>
<accession>A0A026WIM6</accession>
<proteinExistence type="predicted"/>
<evidence type="ECO:0000313" key="1">
    <source>
        <dbReference type="EMBL" id="EZA54954.1"/>
    </source>
</evidence>
<dbReference type="EMBL" id="KK107231">
    <property type="protein sequence ID" value="EZA54954.1"/>
    <property type="molecule type" value="Genomic_DNA"/>
</dbReference>
<evidence type="ECO:0000313" key="2">
    <source>
        <dbReference type="Proteomes" id="UP000053097"/>
    </source>
</evidence>
<organism evidence="1 2">
    <name type="scientific">Ooceraea biroi</name>
    <name type="common">Clonal raider ant</name>
    <name type="synonym">Cerapachys biroi</name>
    <dbReference type="NCBI Taxonomy" id="2015173"/>
    <lineage>
        <taxon>Eukaryota</taxon>
        <taxon>Metazoa</taxon>
        <taxon>Ecdysozoa</taxon>
        <taxon>Arthropoda</taxon>
        <taxon>Hexapoda</taxon>
        <taxon>Insecta</taxon>
        <taxon>Pterygota</taxon>
        <taxon>Neoptera</taxon>
        <taxon>Endopterygota</taxon>
        <taxon>Hymenoptera</taxon>
        <taxon>Apocrita</taxon>
        <taxon>Aculeata</taxon>
        <taxon>Formicoidea</taxon>
        <taxon>Formicidae</taxon>
        <taxon>Dorylinae</taxon>
        <taxon>Ooceraea</taxon>
    </lineage>
</organism>